<evidence type="ECO:0000259" key="18">
    <source>
        <dbReference type="Pfam" id="PF13614"/>
    </source>
</evidence>
<name>A0A5M9HKI5_9SPHI</name>
<dbReference type="GO" id="GO:0005886">
    <property type="term" value="C:plasma membrane"/>
    <property type="evidence" value="ECO:0007669"/>
    <property type="project" value="UniProtKB-SubCell"/>
</dbReference>
<evidence type="ECO:0000256" key="10">
    <source>
        <dbReference type="ARBA" id="ARBA00022777"/>
    </source>
</evidence>
<evidence type="ECO:0000256" key="13">
    <source>
        <dbReference type="ARBA" id="ARBA00023136"/>
    </source>
</evidence>
<evidence type="ECO:0000256" key="7">
    <source>
        <dbReference type="ARBA" id="ARBA00022679"/>
    </source>
</evidence>
<evidence type="ECO:0000259" key="17">
    <source>
        <dbReference type="Pfam" id="PF02706"/>
    </source>
</evidence>
<dbReference type="GO" id="GO:0005524">
    <property type="term" value="F:ATP binding"/>
    <property type="evidence" value="ECO:0007669"/>
    <property type="project" value="UniProtKB-KW"/>
</dbReference>
<dbReference type="GO" id="GO:0004715">
    <property type="term" value="F:non-membrane spanning protein tyrosine kinase activity"/>
    <property type="evidence" value="ECO:0007669"/>
    <property type="project" value="UniProtKB-EC"/>
</dbReference>
<evidence type="ECO:0000256" key="6">
    <source>
        <dbReference type="ARBA" id="ARBA00022519"/>
    </source>
</evidence>
<dbReference type="OrthoDB" id="9794577at2"/>
<evidence type="ECO:0000256" key="15">
    <source>
        <dbReference type="ARBA" id="ARBA00051245"/>
    </source>
</evidence>
<dbReference type="AlphaFoldDB" id="A0A5M9HKI5"/>
<comment type="catalytic activity">
    <reaction evidence="15">
        <text>L-tyrosyl-[protein] + ATP = O-phospho-L-tyrosyl-[protein] + ADP + H(+)</text>
        <dbReference type="Rhea" id="RHEA:10596"/>
        <dbReference type="Rhea" id="RHEA-COMP:10136"/>
        <dbReference type="Rhea" id="RHEA-COMP:20101"/>
        <dbReference type="ChEBI" id="CHEBI:15378"/>
        <dbReference type="ChEBI" id="CHEBI:30616"/>
        <dbReference type="ChEBI" id="CHEBI:46858"/>
        <dbReference type="ChEBI" id="CHEBI:61978"/>
        <dbReference type="ChEBI" id="CHEBI:456216"/>
        <dbReference type="EC" id="2.7.10.2"/>
    </reaction>
</comment>
<feature type="domain" description="AAA" evidence="18">
    <location>
        <begin position="577"/>
        <end position="737"/>
    </location>
</feature>
<dbReference type="EC" id="2.7.10.2" evidence="4"/>
<keyword evidence="8 16" id="KW-0812">Transmembrane</keyword>
<evidence type="ECO:0000256" key="8">
    <source>
        <dbReference type="ARBA" id="ARBA00022692"/>
    </source>
</evidence>
<feature type="transmembrane region" description="Helical" evidence="16">
    <location>
        <begin position="31"/>
        <end position="52"/>
    </location>
</feature>
<comment type="similarity">
    <text evidence="3">Belongs to the etk/wzc family.</text>
</comment>
<comment type="similarity">
    <text evidence="2">Belongs to the CpsD/CapB family.</text>
</comment>
<comment type="subcellular location">
    <subcellularLocation>
        <location evidence="1">Cell inner membrane</location>
        <topology evidence="1">Multi-pass membrane protein</topology>
    </subcellularLocation>
</comment>
<keyword evidence="20" id="KW-1185">Reference proteome</keyword>
<proteinExistence type="inferred from homology"/>
<dbReference type="InterPro" id="IPR005702">
    <property type="entry name" value="Wzc-like_C"/>
</dbReference>
<keyword evidence="12 16" id="KW-1133">Transmembrane helix</keyword>
<evidence type="ECO:0000256" key="12">
    <source>
        <dbReference type="ARBA" id="ARBA00022989"/>
    </source>
</evidence>
<dbReference type="InterPro" id="IPR025669">
    <property type="entry name" value="AAA_dom"/>
</dbReference>
<dbReference type="InterPro" id="IPR003856">
    <property type="entry name" value="LPS_length_determ_N"/>
</dbReference>
<dbReference type="CDD" id="cd05387">
    <property type="entry name" value="BY-kinase"/>
    <property type="match status" value="1"/>
</dbReference>
<dbReference type="InterPro" id="IPR050445">
    <property type="entry name" value="Bact_polysacc_biosynth/exp"/>
</dbReference>
<evidence type="ECO:0000256" key="5">
    <source>
        <dbReference type="ARBA" id="ARBA00022475"/>
    </source>
</evidence>
<keyword evidence="9" id="KW-0547">Nucleotide-binding</keyword>
<evidence type="ECO:0000256" key="16">
    <source>
        <dbReference type="SAM" id="Phobius"/>
    </source>
</evidence>
<comment type="caution">
    <text evidence="19">The sequence shown here is derived from an EMBL/GenBank/DDBJ whole genome shotgun (WGS) entry which is preliminary data.</text>
</comment>
<dbReference type="PANTHER" id="PTHR32309">
    <property type="entry name" value="TYROSINE-PROTEIN KINASE"/>
    <property type="match status" value="1"/>
</dbReference>
<evidence type="ECO:0000313" key="20">
    <source>
        <dbReference type="Proteomes" id="UP000322918"/>
    </source>
</evidence>
<evidence type="ECO:0000256" key="1">
    <source>
        <dbReference type="ARBA" id="ARBA00004429"/>
    </source>
</evidence>
<dbReference type="InterPro" id="IPR027417">
    <property type="entry name" value="P-loop_NTPase"/>
</dbReference>
<dbReference type="SUPFAM" id="SSF52540">
    <property type="entry name" value="P-loop containing nucleoside triphosphate hydrolases"/>
    <property type="match status" value="1"/>
</dbReference>
<evidence type="ECO:0000256" key="9">
    <source>
        <dbReference type="ARBA" id="ARBA00022741"/>
    </source>
</evidence>
<dbReference type="RefSeq" id="WP_141813964.1">
    <property type="nucleotide sequence ID" value="NZ_VFPL01000001.1"/>
</dbReference>
<keyword evidence="11" id="KW-0067">ATP-binding</keyword>
<protein>
    <recommendedName>
        <fullName evidence="4">non-specific protein-tyrosine kinase</fullName>
        <ecNumber evidence="4">2.7.10.2</ecNumber>
    </recommendedName>
</protein>
<sequence length="786" mass="89038">MNNNNQLIFRPFVDDSKESHKDLREIFNKYLYHWPLFLLSMLLCLTLAYFYLKQIKPVYHIKAKLSIKDEKNKTASTKAAALEELNISSAPKLVESEMEILKSRPLIRQVVTQLQLWATYTEPANAEDLYSKTPVRFKLLETAAPLKETSLDITINSANRFSLSGPDGKTLDASFKNTLTSSFGRWKLEPTSDVKNYIGKTIRISLQNPEALITQYQYKINTVLNKTAPIVELKIDDLVPERGKDVLNSLIAAYKTFNIADKNKETESTLKFINERLTSLTGELTDVEKDVEGYKSSIGLTDISSQSQFYLDNVQSNDGRLNEVNVQLNVIEGVERYVNSAANSGNAPATIGITDPNLISLVEQLTKLQLQRDKLLAITPENNPIFIPLNRQIKSTKETIKQTIGGIKSSLLATRQQLQLFNSRFESSIKNIPGQERKYVSIKRQQGIKENLYVYLLQKREEVALSYASTLTDAHTVEEAYYEEPQSRKEYPLTVALLLGFLLPVGLIAGRDALRNRILTRKEIETATSAPIICELVQEESKTAIVVLNRDNYAIGEQFRALRTNLLHVYNRKEKGKVILFTSSISGEGKSFVTSNIGASLAISGRKTVVLELDLRRPKISKIFKMDTAGPGLSELLNGDAEKEDVIQPSGIHPNLFVMGSGSIPDNPAELLESEEMESLINELRFEYDNILIDSPPLRLVTDAMILAKMSDITLYLIRQGYTGKPELKFIKQMQEEKKLPNLNLVFNGIQRGKYGYGYNYDYSYYNEKDRKSVVKDYIKDFFKRF</sequence>
<keyword evidence="13 16" id="KW-0472">Membrane</keyword>
<dbReference type="Gene3D" id="3.40.50.300">
    <property type="entry name" value="P-loop containing nucleotide triphosphate hydrolases"/>
    <property type="match status" value="1"/>
</dbReference>
<dbReference type="Pfam" id="PF13614">
    <property type="entry name" value="AAA_31"/>
    <property type="match status" value="1"/>
</dbReference>
<organism evidence="19 20">
    <name type="scientific">Arcticibacter tournemirensis</name>
    <dbReference type="NCBI Taxonomy" id="699437"/>
    <lineage>
        <taxon>Bacteria</taxon>
        <taxon>Pseudomonadati</taxon>
        <taxon>Bacteroidota</taxon>
        <taxon>Sphingobacteriia</taxon>
        <taxon>Sphingobacteriales</taxon>
        <taxon>Sphingobacteriaceae</taxon>
        <taxon>Arcticibacter</taxon>
    </lineage>
</organism>
<keyword evidence="14" id="KW-0829">Tyrosine-protein kinase</keyword>
<dbReference type="EMBL" id="VWNE01000001">
    <property type="protein sequence ID" value="KAA8486783.1"/>
    <property type="molecule type" value="Genomic_DNA"/>
</dbReference>
<keyword evidence="10 19" id="KW-0418">Kinase</keyword>
<dbReference type="NCBIfam" id="TIGR01007">
    <property type="entry name" value="eps_fam"/>
    <property type="match status" value="1"/>
</dbReference>
<keyword evidence="5" id="KW-1003">Cell membrane</keyword>
<gene>
    <name evidence="19" type="ORF">F1649_00800</name>
</gene>
<evidence type="ECO:0000256" key="14">
    <source>
        <dbReference type="ARBA" id="ARBA00023137"/>
    </source>
</evidence>
<evidence type="ECO:0000256" key="11">
    <source>
        <dbReference type="ARBA" id="ARBA00022840"/>
    </source>
</evidence>
<reference evidence="19 20" key="1">
    <citation type="submission" date="2019-09" db="EMBL/GenBank/DDBJ databases">
        <title>Pararcticibacter amylolyticus gen. nov., sp. nov., isolated from a rottenly hemp rope, and reclassification of Pedobacter tournemirensis as Pararcticibacter tournemirensis comb. nov.</title>
        <authorList>
            <person name="Cai Y."/>
        </authorList>
    </citation>
    <scope>NUCLEOTIDE SEQUENCE [LARGE SCALE GENOMIC DNA]</scope>
    <source>
        <strain evidence="19 20">TF5-37.2-LB10</strain>
    </source>
</reference>
<dbReference type="Proteomes" id="UP000322918">
    <property type="component" value="Unassembled WGS sequence"/>
</dbReference>
<evidence type="ECO:0000313" key="19">
    <source>
        <dbReference type="EMBL" id="KAA8486783.1"/>
    </source>
</evidence>
<evidence type="ECO:0000256" key="4">
    <source>
        <dbReference type="ARBA" id="ARBA00011903"/>
    </source>
</evidence>
<feature type="domain" description="Polysaccharide chain length determinant N-terminal" evidence="17">
    <location>
        <begin position="22"/>
        <end position="114"/>
    </location>
</feature>
<dbReference type="Pfam" id="PF02706">
    <property type="entry name" value="Wzz"/>
    <property type="match status" value="1"/>
</dbReference>
<evidence type="ECO:0000256" key="3">
    <source>
        <dbReference type="ARBA" id="ARBA00008883"/>
    </source>
</evidence>
<keyword evidence="7 19" id="KW-0808">Transferase</keyword>
<accession>A0A5M9HKI5</accession>
<keyword evidence="6" id="KW-0997">Cell inner membrane</keyword>
<dbReference type="PANTHER" id="PTHR32309:SF13">
    <property type="entry name" value="FERRIC ENTEROBACTIN TRANSPORT PROTEIN FEPE"/>
    <property type="match status" value="1"/>
</dbReference>
<evidence type="ECO:0000256" key="2">
    <source>
        <dbReference type="ARBA" id="ARBA00007316"/>
    </source>
</evidence>